<name>A0ABR2K3E4_9EUKA</name>
<proteinExistence type="predicted"/>
<organism evidence="1 2">
    <name type="scientific">Tritrichomonas musculus</name>
    <dbReference type="NCBI Taxonomy" id="1915356"/>
    <lineage>
        <taxon>Eukaryota</taxon>
        <taxon>Metamonada</taxon>
        <taxon>Parabasalia</taxon>
        <taxon>Tritrichomonadida</taxon>
        <taxon>Tritrichomonadidae</taxon>
        <taxon>Tritrichomonas</taxon>
    </lineage>
</organism>
<comment type="caution">
    <text evidence="1">The sequence shown here is derived from an EMBL/GenBank/DDBJ whole genome shotgun (WGS) entry which is preliminary data.</text>
</comment>
<reference evidence="1 2" key="1">
    <citation type="submission" date="2024-04" db="EMBL/GenBank/DDBJ databases">
        <title>Tritrichomonas musculus Genome.</title>
        <authorList>
            <person name="Alves-Ferreira E."/>
            <person name="Grigg M."/>
            <person name="Lorenzi H."/>
            <person name="Galac M."/>
        </authorList>
    </citation>
    <scope>NUCLEOTIDE SEQUENCE [LARGE SCALE GENOMIC DNA]</scope>
    <source>
        <strain evidence="1 2">EAF2021</strain>
    </source>
</reference>
<evidence type="ECO:0000313" key="2">
    <source>
        <dbReference type="Proteomes" id="UP001470230"/>
    </source>
</evidence>
<protein>
    <submittedName>
        <fullName evidence="1">Uncharacterized protein</fullName>
    </submittedName>
</protein>
<dbReference type="EMBL" id="JAPFFF010000007">
    <property type="protein sequence ID" value="KAK8885644.1"/>
    <property type="molecule type" value="Genomic_DNA"/>
</dbReference>
<sequence>MNHPYPIHYQSYQQPQPYDDLPDLVLYTTFNANEIIDLLKIVLDKNLNSKSTQDRILQEIINELIKTSWNEKLNNFLKNITISVQTAIQNQSSQMDTSPFDEINDIIAYLQILGGLDPESAIKAGIKHDFIKSFNFMMMMIQKLFQKKWPECPQNSPIFKQLNLEKQKMFILCFKTITELLNRNLPYFDSPEALIRCFISVVDYVDQSGSFANYFTPSLRILYDRLQIELFKTNLRAYQLPAVAKSAIRLNVDISDTIELLPNNSRKFNCVYHITTKIDQEDPLFQKYRNCLIHCVQKSNDVDVITQGMKSFSKDPECKNHFFNKLSELLSVWINELLSRRSINHEAVKAAYKPLRKIMSILSENDKHKLFSKVKETELCQALSSLVKRDLKELNTNDPMAQDIKAIISE</sequence>
<evidence type="ECO:0000313" key="1">
    <source>
        <dbReference type="EMBL" id="KAK8885644.1"/>
    </source>
</evidence>
<accession>A0ABR2K3E4</accession>
<gene>
    <name evidence="1" type="ORF">M9Y10_041096</name>
</gene>
<dbReference type="Proteomes" id="UP001470230">
    <property type="component" value="Unassembled WGS sequence"/>
</dbReference>
<keyword evidence="2" id="KW-1185">Reference proteome</keyword>